<organism evidence="2">
    <name type="scientific">viral metagenome</name>
    <dbReference type="NCBI Taxonomy" id="1070528"/>
    <lineage>
        <taxon>unclassified sequences</taxon>
        <taxon>metagenomes</taxon>
        <taxon>organismal metagenomes</taxon>
    </lineage>
</organism>
<proteinExistence type="predicted"/>
<sequence length="125" mass="14709">MPNSSSQRTKETVRNLKRVRSNLKQMDRDMFAWEQEQKKINIKKLKNRIARKKRKLRKINTASPPQPISNNDKKPVIRRRPQKAKTMISGSGKFTLWVKPGFKVTSVRVLKRRLIISASKDKKKK</sequence>
<reference evidence="2" key="1">
    <citation type="journal article" date="2020" name="Nature">
        <title>Giant virus diversity and host interactions through global metagenomics.</title>
        <authorList>
            <person name="Schulz F."/>
            <person name="Roux S."/>
            <person name="Paez-Espino D."/>
            <person name="Jungbluth S."/>
            <person name="Walsh D.A."/>
            <person name="Denef V.J."/>
            <person name="McMahon K.D."/>
            <person name="Konstantinidis K.T."/>
            <person name="Eloe-Fadrosh E.A."/>
            <person name="Kyrpides N.C."/>
            <person name="Woyke T."/>
        </authorList>
    </citation>
    <scope>NUCLEOTIDE SEQUENCE</scope>
    <source>
        <strain evidence="2">GVMAG-S-ERX556101-89</strain>
    </source>
</reference>
<evidence type="ECO:0000313" key="2">
    <source>
        <dbReference type="EMBL" id="QHT38282.1"/>
    </source>
</evidence>
<dbReference type="EMBL" id="MN738829">
    <property type="protein sequence ID" value="QHT38282.1"/>
    <property type="molecule type" value="Genomic_DNA"/>
</dbReference>
<protein>
    <submittedName>
        <fullName evidence="2">Uncharacterized protein</fullName>
    </submittedName>
</protein>
<dbReference type="AlphaFoldDB" id="A0A6C0FAP5"/>
<feature type="region of interest" description="Disordered" evidence="1">
    <location>
        <begin position="51"/>
        <end position="86"/>
    </location>
</feature>
<name>A0A6C0FAP5_9ZZZZ</name>
<accession>A0A6C0FAP5</accession>
<evidence type="ECO:0000256" key="1">
    <source>
        <dbReference type="SAM" id="MobiDB-lite"/>
    </source>
</evidence>